<dbReference type="InterPro" id="IPR003309">
    <property type="entry name" value="SCAN_dom"/>
</dbReference>
<dbReference type="Ensembl" id="ENSXETT00000105264">
    <property type="protein sequence ID" value="ENSXETP00000118395"/>
    <property type="gene ID" value="ENSXETG00000041914"/>
</dbReference>
<sequence length="766" mass="85717">MGSSREVSELLFSLVSSLPDMSTAFRNKPLPAACCAQLALGMENVALPSGCTDAPLPADSINAQPGPGEERHTESGADGGASDTLASLPALSTATCCAPLPPRSVNAQPERPKGSEDETGVKGEIRDTGLGLPAWPAAFKNIVARSDRNLLADPKNAPLQRCPTKAPVPTDKHSSLCPIMAPPCHQAEDTGPLSQMGALLDQLFQTHSASVGSEEFLRLVGDLFKQGIEEQNQWHHRLMEDRQHNRLANLEKAQMQLRYNRSSSLSPAPFSQEHFPQFQDVSEDTDWVLLNFEKLCAMCNVPEPDRVFYLPNALKSKAMGCYGDVPMGACCDYPAIKAALLKPYDGEPEIHRVKFRDMALKAGETFNSFYQRLHYRYDRWMEASDIKQFKDCYRPLVLEQLLQKCPAIVRQKVLKHKGCSPYQAAQIADDHLHLHPEPASQPRLDRCPPPPITDKNTDAFLLQHWSTDNESILDLLDLFECRSTFHQLPKSQWVKYLCGKLKGKVLDVCLSVPQEHKRDYDFVKAEILRFYGITPETHRIKFRTIQRQDDQPFTAFYQNLLCHYNRWMAACEVQTIEQCANLMVVEQLLTRCPPEVQGRVTSMQNPPTPEAVARIADKYMILHADLQQNLTPHETGPCFLPSWKGTWLGLLTIGDASGTGFMGGEVLLQIRMEDHILIGNSGYGFWRWGVLHRSHPSLYLRGAPSEQLFHHHQVGALLNRLHFTGRHPPIIVAQKVLIKSREGLIILTLDGSELDPMGLRGDSVEP</sequence>
<organism evidence="3">
    <name type="scientific">Xenopus tropicalis</name>
    <name type="common">Western clawed frog</name>
    <name type="synonym">Silurana tropicalis</name>
    <dbReference type="NCBI Taxonomy" id="8364"/>
    <lineage>
        <taxon>Eukaryota</taxon>
        <taxon>Metazoa</taxon>
        <taxon>Chordata</taxon>
        <taxon>Craniata</taxon>
        <taxon>Vertebrata</taxon>
        <taxon>Euteleostomi</taxon>
        <taxon>Amphibia</taxon>
        <taxon>Batrachia</taxon>
        <taxon>Anura</taxon>
        <taxon>Pipoidea</taxon>
        <taxon>Pipidae</taxon>
        <taxon>Xenopodinae</taxon>
        <taxon>Xenopus</taxon>
        <taxon>Silurana</taxon>
    </lineage>
</organism>
<proteinExistence type="predicted"/>
<feature type="region of interest" description="Disordered" evidence="1">
    <location>
        <begin position="56"/>
        <end position="85"/>
    </location>
</feature>
<dbReference type="InterPro" id="IPR038269">
    <property type="entry name" value="SCAN_sf"/>
</dbReference>
<dbReference type="PROSITE" id="PS50804">
    <property type="entry name" value="SCAN_BOX"/>
    <property type="match status" value="1"/>
</dbReference>
<dbReference type="SMART" id="SM00431">
    <property type="entry name" value="SCAN"/>
    <property type="match status" value="1"/>
</dbReference>
<dbReference type="SUPFAM" id="SSF47353">
    <property type="entry name" value="Retrovirus capsid dimerization domain-like"/>
    <property type="match status" value="2"/>
</dbReference>
<evidence type="ECO:0000256" key="1">
    <source>
        <dbReference type="SAM" id="MobiDB-lite"/>
    </source>
</evidence>
<reference evidence="3" key="1">
    <citation type="journal article" date="2010" name="Science">
        <title>The genome of the Western clawed frog Xenopus tropicalis.</title>
        <authorList>
            <person name="Hellsten U."/>
            <person name="Harland R.M."/>
            <person name="Gilchrist M.J."/>
            <person name="Hendrix D."/>
            <person name="Jurka J."/>
            <person name="Kapitonov V."/>
            <person name="Ovcharenko I."/>
            <person name="Putnam N.H."/>
            <person name="Shu S."/>
            <person name="Taher L."/>
            <person name="Blitz I.L."/>
            <person name="Blumberg B."/>
            <person name="Dichmann D.S."/>
            <person name="Dubchak I."/>
            <person name="Amaya E."/>
            <person name="Detter J.C."/>
            <person name="Fletcher R."/>
            <person name="Gerhard D.S."/>
            <person name="Goodstein D."/>
            <person name="Graves T."/>
            <person name="Grigoriev I.V."/>
            <person name="Grimwood J."/>
            <person name="Kawashima T."/>
            <person name="Lindquist E."/>
            <person name="Lucas S.M."/>
            <person name="Mead P.E."/>
            <person name="Mitros T."/>
            <person name="Ogino H."/>
            <person name="Ohta Y."/>
            <person name="Poliakov A.V."/>
            <person name="Pollet N."/>
            <person name="Robert J."/>
            <person name="Salamov A."/>
            <person name="Sater A.K."/>
            <person name="Schmutz J."/>
            <person name="Terry A."/>
            <person name="Vize P.D."/>
            <person name="Warren W.C."/>
            <person name="Wells D."/>
            <person name="Wills A."/>
            <person name="Wilson R.K."/>
            <person name="Zimmerman L.B."/>
            <person name="Zorn A.M."/>
            <person name="Grainger R."/>
            <person name="Grammer T."/>
            <person name="Khokha M.K."/>
            <person name="Richardson P.M."/>
            <person name="Rokhsar D.S."/>
        </authorList>
    </citation>
    <scope>NUCLEOTIDE SEQUENCE [LARGE SCALE GENOMIC DNA]</scope>
    <source>
        <strain evidence="3">Nigerian</strain>
    </source>
</reference>
<feature type="region of interest" description="Disordered" evidence="1">
    <location>
        <begin position="99"/>
        <end position="127"/>
    </location>
</feature>
<dbReference type="Pfam" id="PF02023">
    <property type="entry name" value="SCAN"/>
    <property type="match status" value="2"/>
</dbReference>
<dbReference type="Gene3D" id="1.10.4020.10">
    <property type="entry name" value="DNA breaking-rejoining enzymes"/>
    <property type="match status" value="2"/>
</dbReference>
<accession>A0A803KDD0</accession>
<feature type="domain" description="SCAN box" evidence="2">
    <location>
        <begin position="539"/>
        <end position="617"/>
    </location>
</feature>
<dbReference type="AlphaFoldDB" id="A0A803KDD0"/>
<dbReference type="CDD" id="cd07936">
    <property type="entry name" value="SCAN"/>
    <property type="match status" value="2"/>
</dbReference>
<protein>
    <recommendedName>
        <fullName evidence="2">SCAN box domain-containing protein</fullName>
    </recommendedName>
</protein>
<dbReference type="InParanoid" id="A0A803KDD0"/>
<reference evidence="3" key="2">
    <citation type="submission" date="2021-03" db="UniProtKB">
        <authorList>
            <consortium name="Ensembl"/>
        </authorList>
    </citation>
    <scope>IDENTIFICATION</scope>
</reference>
<dbReference type="PANTHER" id="PTHR46888:SF9">
    <property type="match status" value="1"/>
</dbReference>
<name>A0A803KDD0_XENTR</name>
<evidence type="ECO:0000313" key="3">
    <source>
        <dbReference type="Ensembl" id="ENSXETP00000118395"/>
    </source>
</evidence>
<evidence type="ECO:0000259" key="2">
    <source>
        <dbReference type="PROSITE" id="PS50804"/>
    </source>
</evidence>
<feature type="compositionally biased region" description="Basic and acidic residues" evidence="1">
    <location>
        <begin position="110"/>
        <end position="127"/>
    </location>
</feature>
<dbReference type="GeneTree" id="ENSGT00940000159113"/>
<dbReference type="PANTHER" id="PTHR46888">
    <property type="entry name" value="ZINC KNUCKLE DOMAINCONTAINING PROTEIN-RELATED"/>
    <property type="match status" value="1"/>
</dbReference>